<feature type="domain" description="NodB homology" evidence="1">
    <location>
        <begin position="72"/>
        <end position="258"/>
    </location>
</feature>
<accession>A0A974SQV2</accession>
<dbReference type="InterPro" id="IPR002509">
    <property type="entry name" value="NODB_dom"/>
</dbReference>
<dbReference type="Proteomes" id="UP000663444">
    <property type="component" value="Chromosome"/>
</dbReference>
<dbReference type="KEGG" id="ares:IWH25_05210"/>
<evidence type="ECO:0000313" key="3">
    <source>
        <dbReference type="Proteomes" id="UP000663444"/>
    </source>
</evidence>
<keyword evidence="3" id="KW-1185">Reference proteome</keyword>
<proteinExistence type="predicted"/>
<name>A0A974SQV2_9RHOO</name>
<dbReference type="AlphaFoldDB" id="A0A974SQV2"/>
<dbReference type="GO" id="GO:0005975">
    <property type="term" value="P:carbohydrate metabolic process"/>
    <property type="evidence" value="ECO:0007669"/>
    <property type="project" value="InterPro"/>
</dbReference>
<protein>
    <submittedName>
        <fullName evidence="2">Polysaccharide deacetylase family protein</fullName>
    </submittedName>
</protein>
<sequence length="268" mass="28360">MGRWQPSPAYTASAALHVAAAAGVAVAPALWPWALAAIIADHALLTVAGLLPRSTLLGPNVRRLPDDAAARGEVALTIDDGPEPTVTPQVLDLLDAAGARASFFVVGAEAKRHPALLREIVARGHAVENHSMHHLRRFAALGPGRMRAEIVDAQHCLADLTGRAPTFFRPTAGLRSPLLEPILAALDLHLASWTRRAYDTRRGDAAVVHDALARNLAGGDVLLLHDGNAARTTDGRPVILAALPKLLDTLAQRQLRSVTLASVIPPRS</sequence>
<dbReference type="Pfam" id="PF01522">
    <property type="entry name" value="Polysacc_deac_1"/>
    <property type="match status" value="1"/>
</dbReference>
<dbReference type="SUPFAM" id="SSF88713">
    <property type="entry name" value="Glycoside hydrolase/deacetylase"/>
    <property type="match status" value="1"/>
</dbReference>
<dbReference type="PANTHER" id="PTHR10587:SF137">
    <property type="entry name" value="4-DEOXY-4-FORMAMIDO-L-ARABINOSE-PHOSPHOUNDECAPRENOL DEFORMYLASE ARND-RELATED"/>
    <property type="match status" value="1"/>
</dbReference>
<gene>
    <name evidence="2" type="ORF">IWH25_05210</name>
</gene>
<organism evidence="2 3">
    <name type="scientific">Azospira restricta</name>
    <dbReference type="NCBI Taxonomy" id="404405"/>
    <lineage>
        <taxon>Bacteria</taxon>
        <taxon>Pseudomonadati</taxon>
        <taxon>Pseudomonadota</taxon>
        <taxon>Betaproteobacteria</taxon>
        <taxon>Rhodocyclales</taxon>
        <taxon>Rhodocyclaceae</taxon>
        <taxon>Azospira</taxon>
    </lineage>
</organism>
<dbReference type="InterPro" id="IPR050248">
    <property type="entry name" value="Polysacc_deacetylase_ArnD"/>
</dbReference>
<dbReference type="Gene3D" id="3.20.20.370">
    <property type="entry name" value="Glycoside hydrolase/deacetylase"/>
    <property type="match status" value="1"/>
</dbReference>
<evidence type="ECO:0000259" key="1">
    <source>
        <dbReference type="PROSITE" id="PS51677"/>
    </source>
</evidence>
<dbReference type="EMBL" id="CP064781">
    <property type="protein sequence ID" value="QRJ64749.1"/>
    <property type="molecule type" value="Genomic_DNA"/>
</dbReference>
<dbReference type="GO" id="GO:0016810">
    <property type="term" value="F:hydrolase activity, acting on carbon-nitrogen (but not peptide) bonds"/>
    <property type="evidence" value="ECO:0007669"/>
    <property type="project" value="InterPro"/>
</dbReference>
<dbReference type="CDD" id="cd10917">
    <property type="entry name" value="CE4_NodB_like_6s_7s"/>
    <property type="match status" value="1"/>
</dbReference>
<dbReference type="RefSeq" id="WP_203388276.1">
    <property type="nucleotide sequence ID" value="NZ_CP064781.1"/>
</dbReference>
<dbReference type="PANTHER" id="PTHR10587">
    <property type="entry name" value="GLYCOSYL TRANSFERASE-RELATED"/>
    <property type="match status" value="1"/>
</dbReference>
<evidence type="ECO:0000313" key="2">
    <source>
        <dbReference type="EMBL" id="QRJ64749.1"/>
    </source>
</evidence>
<dbReference type="PROSITE" id="PS51677">
    <property type="entry name" value="NODB"/>
    <property type="match status" value="1"/>
</dbReference>
<reference evidence="2" key="1">
    <citation type="submission" date="2020-11" db="EMBL/GenBank/DDBJ databases">
        <title>Azospira restricta DSM 18626 genome sequence.</title>
        <authorList>
            <person name="Moe W.M."/>
        </authorList>
    </citation>
    <scope>NUCLEOTIDE SEQUENCE</scope>
    <source>
        <strain evidence="2">DSM 18626</strain>
    </source>
</reference>
<dbReference type="InterPro" id="IPR011330">
    <property type="entry name" value="Glyco_hydro/deAcase_b/a-brl"/>
</dbReference>